<reference evidence="2 3" key="1">
    <citation type="submission" date="2020-03" db="EMBL/GenBank/DDBJ databases">
        <title>Metagenomic, metatranscriptomic, and metabolomic analyses revealed the key microbes and metabolic features during the fermentation of ganjang, Korean traditional soy sauce.</title>
        <authorList>
            <person name="Chun B.H."/>
            <person name="Jeon C.O."/>
        </authorList>
    </citation>
    <scope>NUCLEOTIDE SEQUENCE [LARGE SCALE GENOMIC DNA]</scope>
    <source>
        <strain evidence="2 3">KG14</strain>
    </source>
</reference>
<keyword evidence="1" id="KW-0812">Transmembrane</keyword>
<organism evidence="2 3">
    <name type="scientific">Marinobacter adhaerens</name>
    <dbReference type="NCBI Taxonomy" id="1033846"/>
    <lineage>
        <taxon>Bacteria</taxon>
        <taxon>Pseudomonadati</taxon>
        <taxon>Pseudomonadota</taxon>
        <taxon>Gammaproteobacteria</taxon>
        <taxon>Pseudomonadales</taxon>
        <taxon>Marinobacteraceae</taxon>
        <taxon>Marinobacter</taxon>
    </lineage>
</organism>
<keyword evidence="1" id="KW-0472">Membrane</keyword>
<keyword evidence="1" id="KW-1133">Transmembrane helix</keyword>
<proteinExistence type="predicted"/>
<dbReference type="PANTHER" id="PTHR38684:SF1">
    <property type="entry name" value="PROTEIN AMPE"/>
    <property type="match status" value="1"/>
</dbReference>
<feature type="transmembrane region" description="Helical" evidence="1">
    <location>
        <begin position="150"/>
        <end position="174"/>
    </location>
</feature>
<feature type="transmembrane region" description="Helical" evidence="1">
    <location>
        <begin position="274"/>
        <end position="294"/>
    </location>
</feature>
<gene>
    <name evidence="2" type="primary">ampE</name>
    <name evidence="2" type="ORF">HLV39_04975</name>
</gene>
<dbReference type="GO" id="GO:0005886">
    <property type="term" value="C:plasma membrane"/>
    <property type="evidence" value="ECO:0007669"/>
    <property type="project" value="TreeGrafter"/>
</dbReference>
<evidence type="ECO:0000313" key="3">
    <source>
        <dbReference type="Proteomes" id="UP000536442"/>
    </source>
</evidence>
<protein>
    <submittedName>
        <fullName evidence="2">Regulatory signaling modulator protein AmpE</fullName>
    </submittedName>
</protein>
<dbReference type="InterPro" id="IPR031347">
    <property type="entry name" value="AmpE"/>
</dbReference>
<evidence type="ECO:0000256" key="1">
    <source>
        <dbReference type="SAM" id="Phobius"/>
    </source>
</evidence>
<keyword evidence="3" id="KW-1185">Reference proteome</keyword>
<feature type="transmembrane region" description="Helical" evidence="1">
    <location>
        <begin position="74"/>
        <end position="93"/>
    </location>
</feature>
<dbReference type="Pfam" id="PF17113">
    <property type="entry name" value="AmpE"/>
    <property type="match status" value="1"/>
</dbReference>
<dbReference type="InterPro" id="IPR052966">
    <property type="entry name" value="Beta-lactamase_Reg"/>
</dbReference>
<feature type="transmembrane region" description="Helical" evidence="1">
    <location>
        <begin position="48"/>
        <end position="67"/>
    </location>
</feature>
<comment type="caution">
    <text evidence="2">The sequence shown here is derived from an EMBL/GenBank/DDBJ whole genome shotgun (WGS) entry which is preliminary data.</text>
</comment>
<name>A0A851HPL3_9GAMM</name>
<accession>A0A851HPL3</accession>
<dbReference type="Proteomes" id="UP000536442">
    <property type="component" value="Unassembled WGS sequence"/>
</dbReference>
<dbReference type="EMBL" id="JABEVQ010000002">
    <property type="protein sequence ID" value="NWN90847.1"/>
    <property type="molecule type" value="Genomic_DNA"/>
</dbReference>
<dbReference type="PANTHER" id="PTHR38684">
    <property type="entry name" value="PROTEIN AMPE"/>
    <property type="match status" value="1"/>
</dbReference>
<dbReference type="AlphaFoldDB" id="A0A851HPL3"/>
<sequence length="295" mass="32989">MALVVFLIACMVRRRLDNRNAVFSDDVWQRWFQTFSKTKSGGELPALAGILLVLVPALLSALAIYTLKIFQWQVVAYVLEAFILVLLMGVPGWRHSLESYAQAWQRGDMQAAWHHIREHLPARERDAASTPELMHLALSRAMLLTVFRRYFLVAFGYVIGGVGLAVFVRGLVALTEQWPSPDVRARYVTIAEWVNWIPVRVLSITFGIAGDLSGWLREVRPAIMSPGKTTEDILTESANAALSGYALDPAKFSTVHPDEWTRFGGRSLRAVRDLLSRSMLVWICGLALLVIAGIV</sequence>
<evidence type="ECO:0000313" key="2">
    <source>
        <dbReference type="EMBL" id="NWN90847.1"/>
    </source>
</evidence>
<dbReference type="GO" id="GO:0046677">
    <property type="term" value="P:response to antibiotic"/>
    <property type="evidence" value="ECO:0007669"/>
    <property type="project" value="TreeGrafter"/>
</dbReference>